<dbReference type="AlphaFoldDB" id="A0A0D0T2A4"/>
<keyword evidence="7" id="KW-1185">Reference proteome</keyword>
<dbReference type="InterPro" id="IPR056573">
    <property type="entry name" value="Lectin_L-type_dom"/>
</dbReference>
<sequence length="540" mass="60497">MFNKLSDSPSPDYQAYVHIVNYIAAALAAGIYQGIPQVSVPSPREVGDLNRLWREYFLTHKSEVLSLFRRRRTGVSDDMQDVIRNLQQHTYSLRDPRGNSNMLGVSEYDVRMLIPDMTSSIASISSNPPFRPFDRVDAEVLALCRWFKNDYMRWVDPIRCPACAGPTFSAGTVPPDRTELWDGAARVEVHVCKDKNCATQRRFPRYGKVSTLLRTKEGRCGEWAHLFYVFLRAKGIESRYVWNSEDHVWCEYWSPSLRHWVHVDPWYDYYLEGAINKPLVYALGWGKKQAFCLAFGPYGAEDGIVKFVAVLEAGENEIFGVQTSAVFHPHPVDQSDTFSCTVTFRLTSPPGAGEADGIGIVFVPKKALGLGGYGLGYSGLGGKGDFAVEVDTYRTQDYADDPPTPHISVHSPPEAHHLNSIGCTAPGTLPHLSNGKEHRLQILYRGEDRRVRGYLTIPPEANVKEGTDIEVFNIDIPSANEQNPWFIGVTGSCGGLWQKQEIVNWSLQLVTLDDGQTRSQKSSGKAKAEGEKDDEERDNI</sequence>
<dbReference type="GO" id="GO:0000224">
    <property type="term" value="F:peptide-N4-(N-acetyl-beta-glucosaminyl)asparagine amidase activity"/>
    <property type="evidence" value="ECO:0007669"/>
    <property type="project" value="TreeGrafter"/>
</dbReference>
<keyword evidence="3" id="KW-0862">Zinc</keyword>
<evidence type="ECO:0000256" key="4">
    <source>
        <dbReference type="SAM" id="MobiDB-lite"/>
    </source>
</evidence>
<dbReference type="Gene3D" id="3.10.620.30">
    <property type="match status" value="1"/>
</dbReference>
<dbReference type="Gene3D" id="2.60.120.200">
    <property type="match status" value="1"/>
</dbReference>
<feature type="compositionally biased region" description="Acidic residues" evidence="4">
    <location>
        <begin position="531"/>
        <end position="540"/>
    </location>
</feature>
<keyword evidence="2" id="KW-0479">Metal-binding</keyword>
<name>A0A0D0T2A4_9TREE</name>
<dbReference type="GO" id="GO:0005829">
    <property type="term" value="C:cytosol"/>
    <property type="evidence" value="ECO:0007669"/>
    <property type="project" value="TreeGrafter"/>
</dbReference>
<evidence type="ECO:0000259" key="5">
    <source>
        <dbReference type="SMART" id="SM00460"/>
    </source>
</evidence>
<dbReference type="SUPFAM" id="SSF54001">
    <property type="entry name" value="Cysteine proteinases"/>
    <property type="match status" value="1"/>
</dbReference>
<organism evidence="6 7">
    <name type="scientific">Cryptococcus deuterogattii Ram5</name>
    <dbReference type="NCBI Taxonomy" id="1296110"/>
    <lineage>
        <taxon>Eukaryota</taxon>
        <taxon>Fungi</taxon>
        <taxon>Dikarya</taxon>
        <taxon>Basidiomycota</taxon>
        <taxon>Agaricomycotina</taxon>
        <taxon>Tremellomycetes</taxon>
        <taxon>Tremellales</taxon>
        <taxon>Cryptococcaceae</taxon>
        <taxon>Cryptococcus</taxon>
        <taxon>Cryptococcus gattii species complex</taxon>
    </lineage>
</organism>
<dbReference type="InterPro" id="IPR002931">
    <property type="entry name" value="Transglutaminase-like"/>
</dbReference>
<dbReference type="HOGENOM" id="CLU_419194_0_0_1"/>
<evidence type="ECO:0000256" key="3">
    <source>
        <dbReference type="ARBA" id="ARBA00022833"/>
    </source>
</evidence>
<protein>
    <submittedName>
        <fullName evidence="6">Peptide-N4-(N-acetyl-beta-glucosaminyl)asparagine amidase</fullName>
    </submittedName>
</protein>
<dbReference type="PANTHER" id="PTHR12143">
    <property type="entry name" value="PEPTIDE N-GLYCANASE PNGASE -RELATED"/>
    <property type="match status" value="1"/>
</dbReference>
<dbReference type="SMART" id="SM00460">
    <property type="entry name" value="TGc"/>
    <property type="match status" value="1"/>
</dbReference>
<dbReference type="GO" id="GO:0006516">
    <property type="term" value="P:glycoprotein catabolic process"/>
    <property type="evidence" value="ECO:0007669"/>
    <property type="project" value="TreeGrafter"/>
</dbReference>
<evidence type="ECO:0000313" key="7">
    <source>
        <dbReference type="Proteomes" id="UP000053392"/>
    </source>
</evidence>
<feature type="region of interest" description="Disordered" evidence="4">
    <location>
        <begin position="514"/>
        <end position="540"/>
    </location>
</feature>
<evidence type="ECO:0000256" key="1">
    <source>
        <dbReference type="ARBA" id="ARBA00009390"/>
    </source>
</evidence>
<gene>
    <name evidence="6" type="ORF">I313_04316</name>
</gene>
<dbReference type="Proteomes" id="UP000053392">
    <property type="component" value="Unassembled WGS sequence"/>
</dbReference>
<proteinExistence type="inferred from homology"/>
<dbReference type="PANTHER" id="PTHR12143:SF19">
    <property type="entry name" value="PEPTIDE-N(4)-(N-ACETYL-BETA-GLUCOSAMINYL)ASPARAGINE AMIDASE"/>
    <property type="match status" value="1"/>
</dbReference>
<accession>A0A0D0T2A4</accession>
<dbReference type="Pfam" id="PF01841">
    <property type="entry name" value="Transglut_core"/>
    <property type="match status" value="1"/>
</dbReference>
<dbReference type="CDD" id="cd01951">
    <property type="entry name" value="lectin_L-type"/>
    <property type="match status" value="1"/>
</dbReference>
<dbReference type="InterPro" id="IPR038765">
    <property type="entry name" value="Papain-like_cys_pep_sf"/>
</dbReference>
<reference evidence="6 7" key="1">
    <citation type="submission" date="2015-01" db="EMBL/GenBank/DDBJ databases">
        <title>The Genome Sequence of Cryptococcus gattii Ram5.</title>
        <authorList>
            <consortium name="The Broad Institute Genomics Platform"/>
            <person name="Cuomo C."/>
            <person name="Litvintseva A."/>
            <person name="Chen Y."/>
            <person name="Heitman J."/>
            <person name="Sun S."/>
            <person name="Springer D."/>
            <person name="Dromer F."/>
            <person name="Young S."/>
            <person name="Zeng Q."/>
            <person name="Gargeya S."/>
            <person name="Abouelleil A."/>
            <person name="Alvarado L."/>
            <person name="Chapman S.B."/>
            <person name="Gainer-Dewar J."/>
            <person name="Goldberg J."/>
            <person name="Griggs A."/>
            <person name="Gujja S."/>
            <person name="Hansen M."/>
            <person name="Howarth C."/>
            <person name="Imamovic A."/>
            <person name="Larimer J."/>
            <person name="Murphy C."/>
            <person name="Naylor J."/>
            <person name="Pearson M."/>
            <person name="Priest M."/>
            <person name="Roberts A."/>
            <person name="Saif S."/>
            <person name="Shea T."/>
            <person name="Sykes S."/>
            <person name="Wortman J."/>
            <person name="Nusbaum C."/>
            <person name="Birren B."/>
        </authorList>
    </citation>
    <scope>NUCLEOTIDE SEQUENCE [LARGE SCALE GENOMIC DNA]</scope>
    <source>
        <strain evidence="6 7">Ram5</strain>
    </source>
</reference>
<evidence type="ECO:0000256" key="2">
    <source>
        <dbReference type="ARBA" id="ARBA00022723"/>
    </source>
</evidence>
<dbReference type="InterPro" id="IPR050883">
    <property type="entry name" value="PNGase"/>
</dbReference>
<dbReference type="InterPro" id="IPR013320">
    <property type="entry name" value="ConA-like_dom_sf"/>
</dbReference>
<evidence type="ECO:0000313" key="6">
    <source>
        <dbReference type="EMBL" id="KIR39842.1"/>
    </source>
</evidence>
<feature type="domain" description="Transglutaminase-like" evidence="5">
    <location>
        <begin position="212"/>
        <end position="267"/>
    </location>
</feature>
<comment type="similarity">
    <text evidence="1">Belongs to the transglutaminase-like superfamily. PNGase family.</text>
</comment>
<dbReference type="GO" id="GO:0005634">
    <property type="term" value="C:nucleus"/>
    <property type="evidence" value="ECO:0007669"/>
    <property type="project" value="TreeGrafter"/>
</dbReference>
<dbReference type="SUPFAM" id="SSF49899">
    <property type="entry name" value="Concanavalin A-like lectins/glucanases"/>
    <property type="match status" value="1"/>
</dbReference>
<dbReference type="GO" id="GO:0046872">
    <property type="term" value="F:metal ion binding"/>
    <property type="evidence" value="ECO:0007669"/>
    <property type="project" value="UniProtKB-KW"/>
</dbReference>
<dbReference type="OrthoDB" id="409136at2759"/>
<dbReference type="EMBL" id="KN847905">
    <property type="protein sequence ID" value="KIR39842.1"/>
    <property type="molecule type" value="Genomic_DNA"/>
</dbReference>